<keyword evidence="5" id="KW-1185">Reference proteome</keyword>
<keyword evidence="1" id="KW-0677">Repeat</keyword>
<evidence type="ECO:0000256" key="2">
    <source>
        <dbReference type="ARBA" id="ARBA00023043"/>
    </source>
</evidence>
<dbReference type="InterPro" id="IPR002110">
    <property type="entry name" value="Ankyrin_rpt"/>
</dbReference>
<evidence type="ECO:0000256" key="3">
    <source>
        <dbReference type="PROSITE-ProRule" id="PRU00023"/>
    </source>
</evidence>
<dbReference type="SMART" id="SM00248">
    <property type="entry name" value="ANK"/>
    <property type="match status" value="4"/>
</dbReference>
<dbReference type="PRINTS" id="PR01415">
    <property type="entry name" value="ANKYRIN"/>
</dbReference>
<keyword evidence="2 3" id="KW-0040">ANK repeat</keyword>
<sequence>MGKKKQEEHVIKEATVDTDLWRTAMFGMNDSLRKIVEDASAGSDESGVVFDINAKDASGATPLIYAARAGHVETIQYLVDNGGDVSEAGYGGLLPLHHAINHMREPTCTLLLDLDANPNAGDEHGATALHFAAMAGALNARFPGARVAARAGRDVVLFRYGAELDAQDASGNTALHYAAMIGFPTFVNALLKNGASVKLTNGKRQIPADVAADGDIAALLKKSATA</sequence>
<name>A0ABR1GD61_AURAN</name>
<comment type="caution">
    <text evidence="4">The sequence shown here is derived from an EMBL/GenBank/DDBJ whole genome shotgun (WGS) entry which is preliminary data.</text>
</comment>
<proteinExistence type="predicted"/>
<evidence type="ECO:0000313" key="4">
    <source>
        <dbReference type="EMBL" id="KAK7253741.1"/>
    </source>
</evidence>
<dbReference type="PANTHER" id="PTHR24171">
    <property type="entry name" value="ANKYRIN REPEAT DOMAIN-CONTAINING PROTEIN 39-RELATED"/>
    <property type="match status" value="1"/>
</dbReference>
<dbReference type="PROSITE" id="PS50088">
    <property type="entry name" value="ANK_REPEAT"/>
    <property type="match status" value="2"/>
</dbReference>
<dbReference type="Proteomes" id="UP001363151">
    <property type="component" value="Unassembled WGS sequence"/>
</dbReference>
<dbReference type="SUPFAM" id="SSF48403">
    <property type="entry name" value="Ankyrin repeat"/>
    <property type="match status" value="1"/>
</dbReference>
<feature type="repeat" description="ANK" evidence="3">
    <location>
        <begin position="58"/>
        <end position="90"/>
    </location>
</feature>
<feature type="repeat" description="ANK" evidence="3">
    <location>
        <begin position="170"/>
        <end position="202"/>
    </location>
</feature>
<evidence type="ECO:0000313" key="5">
    <source>
        <dbReference type="Proteomes" id="UP001363151"/>
    </source>
</evidence>
<dbReference type="Pfam" id="PF12796">
    <property type="entry name" value="Ank_2"/>
    <property type="match status" value="1"/>
</dbReference>
<dbReference type="Pfam" id="PF00023">
    <property type="entry name" value="Ank"/>
    <property type="match status" value="1"/>
</dbReference>
<organism evidence="4 5">
    <name type="scientific">Aureococcus anophagefferens</name>
    <name type="common">Harmful bloom alga</name>
    <dbReference type="NCBI Taxonomy" id="44056"/>
    <lineage>
        <taxon>Eukaryota</taxon>
        <taxon>Sar</taxon>
        <taxon>Stramenopiles</taxon>
        <taxon>Ochrophyta</taxon>
        <taxon>Pelagophyceae</taxon>
        <taxon>Pelagomonadales</taxon>
        <taxon>Pelagomonadaceae</taxon>
        <taxon>Aureococcus</taxon>
    </lineage>
</organism>
<evidence type="ECO:0008006" key="6">
    <source>
        <dbReference type="Google" id="ProtNLM"/>
    </source>
</evidence>
<dbReference type="EMBL" id="JBBJCI010000034">
    <property type="protein sequence ID" value="KAK7253741.1"/>
    <property type="molecule type" value="Genomic_DNA"/>
</dbReference>
<protein>
    <recommendedName>
        <fullName evidence="6">Ankyrin repeat domain-containing protein</fullName>
    </recommendedName>
</protein>
<reference evidence="4 5" key="1">
    <citation type="submission" date="2024-03" db="EMBL/GenBank/DDBJ databases">
        <title>Aureococcus anophagefferens CCMP1851 and Kratosvirus quantuckense: Draft genome of a second virus-susceptible host strain in the model system.</title>
        <authorList>
            <person name="Chase E."/>
            <person name="Truchon A.R."/>
            <person name="Schepens W."/>
            <person name="Wilhelm S.W."/>
        </authorList>
    </citation>
    <scope>NUCLEOTIDE SEQUENCE [LARGE SCALE GENOMIC DNA]</scope>
    <source>
        <strain evidence="4 5">CCMP1851</strain>
    </source>
</reference>
<dbReference type="PROSITE" id="PS50297">
    <property type="entry name" value="ANK_REP_REGION"/>
    <property type="match status" value="2"/>
</dbReference>
<dbReference type="InterPro" id="IPR036770">
    <property type="entry name" value="Ankyrin_rpt-contain_sf"/>
</dbReference>
<dbReference type="Gene3D" id="1.25.40.20">
    <property type="entry name" value="Ankyrin repeat-containing domain"/>
    <property type="match status" value="2"/>
</dbReference>
<gene>
    <name evidence="4" type="ORF">SO694_00002465</name>
</gene>
<dbReference type="PANTHER" id="PTHR24171:SF9">
    <property type="entry name" value="ANKYRIN REPEAT DOMAIN-CONTAINING PROTEIN 39"/>
    <property type="match status" value="1"/>
</dbReference>
<accession>A0ABR1GD61</accession>
<evidence type="ECO:0000256" key="1">
    <source>
        <dbReference type="ARBA" id="ARBA00022737"/>
    </source>
</evidence>